<dbReference type="GO" id="GO:0006281">
    <property type="term" value="P:DNA repair"/>
    <property type="evidence" value="ECO:0007669"/>
    <property type="project" value="UniProtKB-KW"/>
</dbReference>
<dbReference type="InterPro" id="IPR027417">
    <property type="entry name" value="P-loop_NTPase"/>
</dbReference>
<dbReference type="GO" id="GO:0016887">
    <property type="term" value="F:ATP hydrolysis activity"/>
    <property type="evidence" value="ECO:0007669"/>
    <property type="project" value="RHEA"/>
</dbReference>
<comment type="cofactor">
    <cofactor evidence="1">
        <name>Mg(2+)</name>
        <dbReference type="ChEBI" id="CHEBI:18420"/>
    </cofactor>
</comment>
<keyword evidence="1" id="KW-0233">DNA recombination</keyword>
<dbReference type="Proteomes" id="UP000054532">
    <property type="component" value="Unassembled WGS sequence"/>
</dbReference>
<keyword evidence="1" id="KW-0547">Nucleotide-binding</keyword>
<dbReference type="GO" id="GO:0005524">
    <property type="term" value="F:ATP binding"/>
    <property type="evidence" value="ECO:0007669"/>
    <property type="project" value="UniProtKB-KW"/>
</dbReference>
<dbReference type="EC" id="5.6.2.3" evidence="1"/>
<feature type="domain" description="DNA helicase Pif1-like DEAD-box helicase" evidence="2">
    <location>
        <begin position="102"/>
        <end position="291"/>
    </location>
</feature>
<dbReference type="VEuPathDB" id="FungiDB:PPTG_21870"/>
<keyword evidence="1" id="KW-0378">Hydrolase</keyword>
<dbReference type="InterPro" id="IPR051055">
    <property type="entry name" value="PIF1_helicase"/>
</dbReference>
<keyword evidence="1" id="KW-0227">DNA damage</keyword>
<keyword evidence="1" id="KW-0067">ATP-binding</keyword>
<organism evidence="3">
    <name type="scientific">Phytophthora nicotianae</name>
    <name type="common">Potato buckeye rot agent</name>
    <name type="synonym">Phytophthora parasitica</name>
    <dbReference type="NCBI Taxonomy" id="4792"/>
    <lineage>
        <taxon>Eukaryota</taxon>
        <taxon>Sar</taxon>
        <taxon>Stramenopiles</taxon>
        <taxon>Oomycota</taxon>
        <taxon>Peronosporomycetes</taxon>
        <taxon>Peronosporales</taxon>
        <taxon>Peronosporaceae</taxon>
        <taxon>Phytophthora</taxon>
    </lineage>
</organism>
<dbReference type="SUPFAM" id="SSF52540">
    <property type="entry name" value="P-loop containing nucleoside triphosphate hydrolases"/>
    <property type="match status" value="1"/>
</dbReference>
<evidence type="ECO:0000313" key="3">
    <source>
        <dbReference type="EMBL" id="ETM31743.1"/>
    </source>
</evidence>
<accession>W2M882</accession>
<dbReference type="AlphaFoldDB" id="W2M882"/>
<evidence type="ECO:0000256" key="1">
    <source>
        <dbReference type="RuleBase" id="RU363044"/>
    </source>
</evidence>
<name>W2M882_PHYNI</name>
<keyword evidence="1" id="KW-0347">Helicase</keyword>
<protein>
    <recommendedName>
        <fullName evidence="1">ATP-dependent DNA helicase</fullName>
        <ecNumber evidence="1">5.6.2.3</ecNumber>
    </recommendedName>
</protein>
<sequence>MHSNFWSVMGVDDDKMQVGVMNKVVHSPKLQYSVYQHNCSDISGMPDTKPCLQSMAHRIRKMLLNSRDCGVRPDTLPRSEVRAIRNSFESHTPSSVNGVVASTEQQAIIDWILSNLDKPNPAQTLTLMHGGAGTGKSFVIHKLRDELLNRGLKLIVTCPTAAVASQFPGRQTCHSAFKIGRDGDHLSPSKLAELRRTFDNTVGLIVIDEVSRLGSEFAVNIDKRLRVVYDSDMPFGGKSILWAGDFLQLEALMGTPLCRALYKLNQNVVLIQARDLMRRFHVFFLNSQQRVHDCPQQ</sequence>
<comment type="similarity">
    <text evidence="1">Belongs to the helicase family.</text>
</comment>
<reference evidence="3" key="1">
    <citation type="submission" date="2013-11" db="EMBL/GenBank/DDBJ databases">
        <title>The Genome Sequence of Phytophthora parasitica IAC_01/95.</title>
        <authorList>
            <consortium name="The Broad Institute Genomics Platform"/>
            <person name="Russ C."/>
            <person name="Tyler B."/>
            <person name="Panabieres F."/>
            <person name="Shan W."/>
            <person name="Tripathy S."/>
            <person name="Grunwald N."/>
            <person name="Machado M."/>
            <person name="Johnson C.S."/>
            <person name="Arredondo F."/>
            <person name="Hong C."/>
            <person name="Coffey M."/>
            <person name="Young S.K."/>
            <person name="Zeng Q."/>
            <person name="Gargeya S."/>
            <person name="Fitzgerald M."/>
            <person name="Abouelleil A."/>
            <person name="Alvarado L."/>
            <person name="Chapman S.B."/>
            <person name="Gainer-Dewar J."/>
            <person name="Goldberg J."/>
            <person name="Griggs A."/>
            <person name="Gujja S."/>
            <person name="Hansen M."/>
            <person name="Howarth C."/>
            <person name="Imamovic A."/>
            <person name="Ireland A."/>
            <person name="Larimer J."/>
            <person name="McCowan C."/>
            <person name="Murphy C."/>
            <person name="Pearson M."/>
            <person name="Poon T.W."/>
            <person name="Priest M."/>
            <person name="Roberts A."/>
            <person name="Saif S."/>
            <person name="Shea T."/>
            <person name="Sykes S."/>
            <person name="Wortman J."/>
            <person name="Nusbaum C."/>
            <person name="Birren B."/>
        </authorList>
    </citation>
    <scope>NUCLEOTIDE SEQUENCE [LARGE SCALE GENOMIC DNA]</scope>
    <source>
        <strain evidence="3">IAC_01/95</strain>
    </source>
</reference>
<proteinExistence type="inferred from homology"/>
<dbReference type="Pfam" id="PF05970">
    <property type="entry name" value="PIF1"/>
    <property type="match status" value="1"/>
</dbReference>
<dbReference type="InterPro" id="IPR010285">
    <property type="entry name" value="DNA_helicase_pif1-like_DEAD"/>
</dbReference>
<comment type="catalytic activity">
    <reaction evidence="1">
        <text>ATP + H2O = ADP + phosphate + H(+)</text>
        <dbReference type="Rhea" id="RHEA:13065"/>
        <dbReference type="ChEBI" id="CHEBI:15377"/>
        <dbReference type="ChEBI" id="CHEBI:15378"/>
        <dbReference type="ChEBI" id="CHEBI:30616"/>
        <dbReference type="ChEBI" id="CHEBI:43474"/>
        <dbReference type="ChEBI" id="CHEBI:456216"/>
        <dbReference type="EC" id="5.6.2.3"/>
    </reaction>
</comment>
<dbReference type="GO" id="GO:0043139">
    <property type="term" value="F:5'-3' DNA helicase activity"/>
    <property type="evidence" value="ECO:0007669"/>
    <property type="project" value="UniProtKB-EC"/>
</dbReference>
<evidence type="ECO:0000259" key="2">
    <source>
        <dbReference type="Pfam" id="PF05970"/>
    </source>
</evidence>
<dbReference type="GO" id="GO:0006310">
    <property type="term" value="P:DNA recombination"/>
    <property type="evidence" value="ECO:0007669"/>
    <property type="project" value="UniProtKB-KW"/>
</dbReference>
<gene>
    <name evidence="3" type="ORF">L914_20744</name>
</gene>
<dbReference type="GO" id="GO:0000723">
    <property type="term" value="P:telomere maintenance"/>
    <property type="evidence" value="ECO:0007669"/>
    <property type="project" value="InterPro"/>
</dbReference>
<dbReference type="PANTHER" id="PTHR47642">
    <property type="entry name" value="ATP-DEPENDENT DNA HELICASE"/>
    <property type="match status" value="1"/>
</dbReference>
<dbReference type="EMBL" id="KI696497">
    <property type="protein sequence ID" value="ETM31743.1"/>
    <property type="molecule type" value="Genomic_DNA"/>
</dbReference>
<dbReference type="Gene3D" id="3.40.50.300">
    <property type="entry name" value="P-loop containing nucleotide triphosphate hydrolases"/>
    <property type="match status" value="1"/>
</dbReference>
<keyword evidence="1" id="KW-0234">DNA repair</keyword>